<reference evidence="2" key="1">
    <citation type="journal article" date="2023" name="Plant J.">
        <title>Genome sequences and population genomics provide insights into the demographic history, inbreeding, and mutation load of two 'living fossil' tree species of Dipteronia.</title>
        <authorList>
            <person name="Feng Y."/>
            <person name="Comes H.P."/>
            <person name="Chen J."/>
            <person name="Zhu S."/>
            <person name="Lu R."/>
            <person name="Zhang X."/>
            <person name="Li P."/>
            <person name="Qiu J."/>
            <person name="Olsen K.M."/>
            <person name="Qiu Y."/>
        </authorList>
    </citation>
    <scope>NUCLEOTIDE SEQUENCE</scope>
    <source>
        <strain evidence="2">NBL</strain>
    </source>
</reference>
<protein>
    <recommendedName>
        <fullName evidence="4">BED-type domain-containing protein</fullName>
    </recommendedName>
</protein>
<dbReference type="EMBL" id="JANJYJ010000004">
    <property type="protein sequence ID" value="KAK3219996.1"/>
    <property type="molecule type" value="Genomic_DNA"/>
</dbReference>
<dbReference type="InterPro" id="IPR036236">
    <property type="entry name" value="Znf_C2H2_sf"/>
</dbReference>
<feature type="region of interest" description="Disordered" evidence="1">
    <location>
        <begin position="1"/>
        <end position="25"/>
    </location>
</feature>
<dbReference type="SUPFAM" id="SSF140996">
    <property type="entry name" value="Hermes dimerisation domain"/>
    <property type="match status" value="1"/>
</dbReference>
<dbReference type="PANTHER" id="PTHR34396:SF25">
    <property type="entry name" value="BOUNDARY ELEMENT ASSOCIATED FACTOR"/>
    <property type="match status" value="1"/>
</dbReference>
<dbReference type="Proteomes" id="UP001281410">
    <property type="component" value="Unassembled WGS sequence"/>
</dbReference>
<evidence type="ECO:0000313" key="3">
    <source>
        <dbReference type="Proteomes" id="UP001281410"/>
    </source>
</evidence>
<gene>
    <name evidence="2" type="ORF">Dsin_013966</name>
</gene>
<dbReference type="GO" id="GO:0006357">
    <property type="term" value="P:regulation of transcription by RNA polymerase II"/>
    <property type="evidence" value="ECO:0007669"/>
    <property type="project" value="TreeGrafter"/>
</dbReference>
<accession>A0AAE0E9H4</accession>
<dbReference type="SUPFAM" id="SSF57667">
    <property type="entry name" value="beta-beta-alpha zinc fingers"/>
    <property type="match status" value="1"/>
</dbReference>
<organism evidence="2 3">
    <name type="scientific">Dipteronia sinensis</name>
    <dbReference type="NCBI Taxonomy" id="43782"/>
    <lineage>
        <taxon>Eukaryota</taxon>
        <taxon>Viridiplantae</taxon>
        <taxon>Streptophyta</taxon>
        <taxon>Embryophyta</taxon>
        <taxon>Tracheophyta</taxon>
        <taxon>Spermatophyta</taxon>
        <taxon>Magnoliopsida</taxon>
        <taxon>eudicotyledons</taxon>
        <taxon>Gunneridae</taxon>
        <taxon>Pentapetalae</taxon>
        <taxon>rosids</taxon>
        <taxon>malvids</taxon>
        <taxon>Sapindales</taxon>
        <taxon>Sapindaceae</taxon>
        <taxon>Hippocastanoideae</taxon>
        <taxon>Acereae</taxon>
        <taxon>Dipteronia</taxon>
    </lineage>
</organism>
<dbReference type="InterPro" id="IPR053031">
    <property type="entry name" value="Cuticle_assoc_protein"/>
</dbReference>
<sequence>MSTSKSITQDQDQRTPIPTHSSHNEVTNIDAESGDIEIDSCVNEDGKRKLTSKVWDSFNREKINGVWTAICKGCNKKLSGKGTSGTSHLKKHRDNCPRLQFRDVGQMLKATKTKERDVEIKTFKFDQDTTRKELANMVILHEYPLSMVEHSWFHRFMRTAQPLFKIPSRNTLKSDILQIYDYERAKLKGLLEKIRVGLHLLQTCGHLIIKGKGSWQSRHILLITLGLYKVES</sequence>
<dbReference type="AlphaFoldDB" id="A0AAE0E9H4"/>
<proteinExistence type="predicted"/>
<evidence type="ECO:0000313" key="2">
    <source>
        <dbReference type="EMBL" id="KAK3219996.1"/>
    </source>
</evidence>
<evidence type="ECO:0008006" key="4">
    <source>
        <dbReference type="Google" id="ProtNLM"/>
    </source>
</evidence>
<evidence type="ECO:0000256" key="1">
    <source>
        <dbReference type="SAM" id="MobiDB-lite"/>
    </source>
</evidence>
<dbReference type="SMART" id="SM00614">
    <property type="entry name" value="ZnF_BED"/>
    <property type="match status" value="1"/>
</dbReference>
<dbReference type="GO" id="GO:0005634">
    <property type="term" value="C:nucleus"/>
    <property type="evidence" value="ECO:0007669"/>
    <property type="project" value="TreeGrafter"/>
</dbReference>
<name>A0AAE0E9H4_9ROSI</name>
<comment type="caution">
    <text evidence="2">The sequence shown here is derived from an EMBL/GenBank/DDBJ whole genome shotgun (WGS) entry which is preliminary data.</text>
</comment>
<dbReference type="GO" id="GO:1990837">
    <property type="term" value="F:sequence-specific double-stranded DNA binding"/>
    <property type="evidence" value="ECO:0007669"/>
    <property type="project" value="TreeGrafter"/>
</dbReference>
<dbReference type="PANTHER" id="PTHR34396">
    <property type="entry name" value="OS03G0264950 PROTEIN-RELATED"/>
    <property type="match status" value="1"/>
</dbReference>
<keyword evidence="3" id="KW-1185">Reference proteome</keyword>